<reference evidence="3 4" key="1">
    <citation type="submission" date="2017-04" db="EMBL/GenBank/DDBJ databases">
        <authorList>
            <person name="Afonso C.L."/>
            <person name="Miller P.J."/>
            <person name="Scott M.A."/>
            <person name="Spackman E."/>
            <person name="Goraichik I."/>
            <person name="Dimitrov K.M."/>
            <person name="Suarez D.L."/>
            <person name="Swayne D.E."/>
        </authorList>
    </citation>
    <scope>NUCLEOTIDE SEQUENCE [LARGE SCALE GENOMIC DNA]</scope>
    <source>
        <strain evidence="3 4">CGMCC 1.10972</strain>
    </source>
</reference>
<dbReference type="PROSITE" id="PS51384">
    <property type="entry name" value="FAD_FR"/>
    <property type="match status" value="1"/>
</dbReference>
<keyword evidence="4" id="KW-1185">Reference proteome</keyword>
<dbReference type="GO" id="GO:0016491">
    <property type="term" value="F:oxidoreductase activity"/>
    <property type="evidence" value="ECO:0007669"/>
    <property type="project" value="InterPro"/>
</dbReference>
<organism evidence="3 4">
    <name type="scientific">Fulvimarina manganoxydans</name>
    <dbReference type="NCBI Taxonomy" id="937218"/>
    <lineage>
        <taxon>Bacteria</taxon>
        <taxon>Pseudomonadati</taxon>
        <taxon>Pseudomonadota</taxon>
        <taxon>Alphaproteobacteria</taxon>
        <taxon>Hyphomicrobiales</taxon>
        <taxon>Aurantimonadaceae</taxon>
        <taxon>Fulvimarina</taxon>
    </lineage>
</organism>
<accession>A0A1W2EX69</accession>
<dbReference type="RefSeq" id="WP_084413107.1">
    <property type="nucleotide sequence ID" value="NZ_FWXR01000041.1"/>
</dbReference>
<dbReference type="SUPFAM" id="SSF63380">
    <property type="entry name" value="Riboflavin synthase domain-like"/>
    <property type="match status" value="1"/>
</dbReference>
<dbReference type="PANTHER" id="PTHR30157">
    <property type="entry name" value="FERRIC REDUCTASE, NADPH-DEPENDENT"/>
    <property type="match status" value="1"/>
</dbReference>
<evidence type="ECO:0000313" key="4">
    <source>
        <dbReference type="Proteomes" id="UP000192656"/>
    </source>
</evidence>
<dbReference type="CDD" id="cd06193">
    <property type="entry name" value="siderophore_interacting"/>
    <property type="match status" value="1"/>
</dbReference>
<name>A0A1W2EX69_9HYPH</name>
<dbReference type="InterPro" id="IPR014543">
    <property type="entry name" value="UCP028291"/>
</dbReference>
<protein>
    <submittedName>
        <fullName evidence="3">NADPH-dependent ferric siderophore reductase, contains FAD-binding and SIP domains</fullName>
    </submittedName>
</protein>
<dbReference type="STRING" id="937218.SAMN06297251_1411"/>
<dbReference type="Proteomes" id="UP000192656">
    <property type="component" value="Unassembled WGS sequence"/>
</dbReference>
<dbReference type="InterPro" id="IPR013113">
    <property type="entry name" value="SIP_FAD-bd"/>
</dbReference>
<proteinExistence type="inferred from homology"/>
<sequence>MSEAANFRLMGEALAKDGAHILDEMCEHFIEHAAVERRENAATFVSDLGKARMRLSDRKILIELDCPSQSSLDLSRNTIAEHLFYFAGEDPFELTWRDPPAAGVLPHLHEVTVLRAEDITPRMRRVTFACRDVALFLKGDLHVRLLVPPQGRDPVWPGYRADGRIAWPDGEDALLVRIYTIRSVDAEKGELAVDFFQHQETDVETLGADFARNARIGDKAAILGPGGGGIPKASSILLFGDESALPAIARIAAEVPAETRLRALIEVEDAREEQPITSAGTLDLRWLHRKSYAPRSDSVLAEAARLAIEVMEKDDFIWFACEKKDVRSVRDALKRRGHDKKRQYVAWYWERDSK</sequence>
<dbReference type="InterPro" id="IPR039374">
    <property type="entry name" value="SIP_fam"/>
</dbReference>
<dbReference type="Gene3D" id="2.40.30.10">
    <property type="entry name" value="Translation factors"/>
    <property type="match status" value="1"/>
</dbReference>
<dbReference type="Gene3D" id="3.40.50.80">
    <property type="entry name" value="Nucleotide-binding domain of ferredoxin-NADP reductase (FNR) module"/>
    <property type="match status" value="1"/>
</dbReference>
<evidence type="ECO:0000313" key="3">
    <source>
        <dbReference type="EMBL" id="SMD14294.1"/>
    </source>
</evidence>
<comment type="similarity">
    <text evidence="1">Belongs to the SIP oxidoreductase family.</text>
</comment>
<dbReference type="InterPro" id="IPR039261">
    <property type="entry name" value="FNR_nucleotide-bd"/>
</dbReference>
<dbReference type="Pfam" id="PF08021">
    <property type="entry name" value="FAD_binding_9"/>
    <property type="match status" value="1"/>
</dbReference>
<dbReference type="Gene3D" id="3.30.310.50">
    <property type="entry name" value="Alpha-D-phosphohexomutase, C-terminal domain"/>
    <property type="match status" value="1"/>
</dbReference>
<dbReference type="InterPro" id="IPR017938">
    <property type="entry name" value="Riboflavin_synthase-like_b-brl"/>
</dbReference>
<dbReference type="Pfam" id="PF04954">
    <property type="entry name" value="SIP"/>
    <property type="match status" value="1"/>
</dbReference>
<dbReference type="PANTHER" id="PTHR30157:SF0">
    <property type="entry name" value="NADPH-DEPENDENT FERRIC-CHELATE REDUCTASE"/>
    <property type="match status" value="1"/>
</dbReference>
<dbReference type="AlphaFoldDB" id="A0A1W2EX69"/>
<dbReference type="InterPro" id="IPR007037">
    <property type="entry name" value="SIP_rossman_dom"/>
</dbReference>
<evidence type="ECO:0000256" key="1">
    <source>
        <dbReference type="ARBA" id="ARBA00035644"/>
    </source>
</evidence>
<dbReference type="Pfam" id="PF09981">
    <property type="entry name" value="DUF2218"/>
    <property type="match status" value="1"/>
</dbReference>
<evidence type="ECO:0000259" key="2">
    <source>
        <dbReference type="PROSITE" id="PS51384"/>
    </source>
</evidence>
<gene>
    <name evidence="3" type="ORF">SAMN06297251_1411</name>
</gene>
<dbReference type="EMBL" id="FWXR01000041">
    <property type="protein sequence ID" value="SMD14294.1"/>
    <property type="molecule type" value="Genomic_DNA"/>
</dbReference>
<dbReference type="OrthoDB" id="9814826at2"/>
<dbReference type="InterPro" id="IPR017927">
    <property type="entry name" value="FAD-bd_FR_type"/>
</dbReference>
<feature type="domain" description="FAD-binding FR-type" evidence="2">
    <location>
        <begin position="106"/>
        <end position="232"/>
    </location>
</feature>